<evidence type="ECO:0000313" key="2">
    <source>
        <dbReference type="EMBL" id="UYQ92685.1"/>
    </source>
</evidence>
<name>A0ABY6IZ85_9BACT</name>
<accession>A0ABY6IZ85</accession>
<gene>
    <name evidence="2" type="ORF">MKQ68_21640</name>
</gene>
<protein>
    <recommendedName>
        <fullName evidence="1">DUF7674 domain-containing protein</fullName>
    </recommendedName>
</protein>
<dbReference type="Pfam" id="PF24722">
    <property type="entry name" value="DUF7674"/>
    <property type="match status" value="1"/>
</dbReference>
<evidence type="ECO:0000259" key="1">
    <source>
        <dbReference type="Pfam" id="PF24722"/>
    </source>
</evidence>
<dbReference type="RefSeq" id="WP_244836250.1">
    <property type="nucleotide sequence ID" value="NZ_CP107006.1"/>
</dbReference>
<evidence type="ECO:0000313" key="3">
    <source>
        <dbReference type="Proteomes" id="UP001162741"/>
    </source>
</evidence>
<dbReference type="Proteomes" id="UP001162741">
    <property type="component" value="Chromosome"/>
</dbReference>
<dbReference type="EMBL" id="CP107006">
    <property type="protein sequence ID" value="UYQ92685.1"/>
    <property type="molecule type" value="Genomic_DNA"/>
</dbReference>
<organism evidence="2 3">
    <name type="scientific">Chitinophaga horti</name>
    <dbReference type="NCBI Taxonomy" id="2920382"/>
    <lineage>
        <taxon>Bacteria</taxon>
        <taxon>Pseudomonadati</taxon>
        <taxon>Bacteroidota</taxon>
        <taxon>Chitinophagia</taxon>
        <taxon>Chitinophagales</taxon>
        <taxon>Chitinophagaceae</taxon>
        <taxon>Chitinophaga</taxon>
    </lineage>
</organism>
<keyword evidence="3" id="KW-1185">Reference proteome</keyword>
<sequence length="108" mass="12271">MIPDERIPELIHQQLPAFTAARGNSVSKVIHAFMEYTSTLVQKGQLQEAGRCFRIAGVLYRNGSNLLKNAIENVYIYGLSPLVDTHQQKLNELLPLPLQQVRIQHHQI</sequence>
<feature type="domain" description="DUF7674" evidence="1">
    <location>
        <begin position="9"/>
        <end position="104"/>
    </location>
</feature>
<reference evidence="2" key="1">
    <citation type="submission" date="2022-10" db="EMBL/GenBank/DDBJ databases">
        <title>Chitinophaga sp. nov., isolated from soil.</title>
        <authorList>
            <person name="Jeon C.O."/>
        </authorList>
    </citation>
    <scope>NUCLEOTIDE SEQUENCE</scope>
    <source>
        <strain evidence="2">R8</strain>
    </source>
</reference>
<dbReference type="InterPro" id="IPR056091">
    <property type="entry name" value="DUF7674"/>
</dbReference>
<proteinExistence type="predicted"/>